<comment type="caution">
    <text evidence="7">The sequence shown here is derived from an EMBL/GenBank/DDBJ whole genome shotgun (WGS) entry which is preliminary data.</text>
</comment>
<keyword evidence="3" id="KW-0862">Zinc</keyword>
<feature type="region of interest" description="Disordered" evidence="5">
    <location>
        <begin position="122"/>
        <end position="146"/>
    </location>
</feature>
<dbReference type="PANTHER" id="PTHR33337:SF40">
    <property type="entry name" value="CENP-V_GFA DOMAIN-CONTAINING PROTEIN-RELATED"/>
    <property type="match status" value="1"/>
</dbReference>
<evidence type="ECO:0000256" key="3">
    <source>
        <dbReference type="ARBA" id="ARBA00022833"/>
    </source>
</evidence>
<evidence type="ECO:0000256" key="4">
    <source>
        <dbReference type="ARBA" id="ARBA00023239"/>
    </source>
</evidence>
<evidence type="ECO:0000259" key="6">
    <source>
        <dbReference type="PROSITE" id="PS51891"/>
    </source>
</evidence>
<evidence type="ECO:0000256" key="5">
    <source>
        <dbReference type="SAM" id="MobiDB-lite"/>
    </source>
</evidence>
<dbReference type="AlphaFoldDB" id="A0A2T7G827"/>
<keyword evidence="2" id="KW-0479">Metal-binding</keyword>
<gene>
    <name evidence="7" type="ORF">DC366_06565</name>
</gene>
<proteinExistence type="inferred from homology"/>
<evidence type="ECO:0000313" key="7">
    <source>
        <dbReference type="EMBL" id="PVA10564.1"/>
    </source>
</evidence>
<organism evidence="7 8">
    <name type="scientific">Pelagivirga sediminicola</name>
    <dbReference type="NCBI Taxonomy" id="2170575"/>
    <lineage>
        <taxon>Bacteria</taxon>
        <taxon>Pseudomonadati</taxon>
        <taxon>Pseudomonadota</taxon>
        <taxon>Alphaproteobacteria</taxon>
        <taxon>Rhodobacterales</taxon>
        <taxon>Paracoccaceae</taxon>
        <taxon>Pelagivirga</taxon>
    </lineage>
</organism>
<keyword evidence="8" id="KW-1185">Reference proteome</keyword>
<dbReference type="RefSeq" id="WP_108691423.1">
    <property type="nucleotide sequence ID" value="NZ_QCYH01000003.1"/>
</dbReference>
<reference evidence="7 8" key="1">
    <citation type="submission" date="2018-04" db="EMBL/GenBank/DDBJ databases">
        <title>Pelagivirga bohaiensis gen. nov., sp. nov., a bacterium isolated from the Bohai Sea.</title>
        <authorList>
            <person name="Ji X."/>
        </authorList>
    </citation>
    <scope>NUCLEOTIDE SEQUENCE [LARGE SCALE GENOMIC DNA]</scope>
    <source>
        <strain evidence="7 8">BH-SD19</strain>
    </source>
</reference>
<dbReference type="EMBL" id="QCYH01000003">
    <property type="protein sequence ID" value="PVA10564.1"/>
    <property type="molecule type" value="Genomic_DNA"/>
</dbReference>
<dbReference type="Pfam" id="PF04828">
    <property type="entry name" value="GFA"/>
    <property type="match status" value="1"/>
</dbReference>
<dbReference type="SUPFAM" id="SSF51316">
    <property type="entry name" value="Mss4-like"/>
    <property type="match status" value="1"/>
</dbReference>
<sequence length="146" mass="15532">MSADDVCRGQCLCGAVRIELRGAHDTGVAVCHCYRCQRWSGGLYATFNAPAAGVTVIGDVARYAAPPLAERAFCPVCGSNLWLRDHTEGAQYELIAGIFPGASGFPLKSEIYVDQAPSYAPLRGDHPRQTAAEYEATNPSVEGDAP</sequence>
<protein>
    <submittedName>
        <fullName evidence="7">GFA family protein</fullName>
    </submittedName>
</protein>
<dbReference type="PANTHER" id="PTHR33337">
    <property type="entry name" value="GFA DOMAIN-CONTAINING PROTEIN"/>
    <property type="match status" value="1"/>
</dbReference>
<dbReference type="InterPro" id="IPR011057">
    <property type="entry name" value="Mss4-like_sf"/>
</dbReference>
<name>A0A2T7G827_9RHOB</name>
<dbReference type="GO" id="GO:0046872">
    <property type="term" value="F:metal ion binding"/>
    <property type="evidence" value="ECO:0007669"/>
    <property type="project" value="UniProtKB-KW"/>
</dbReference>
<dbReference type="GO" id="GO:0016846">
    <property type="term" value="F:carbon-sulfur lyase activity"/>
    <property type="evidence" value="ECO:0007669"/>
    <property type="project" value="InterPro"/>
</dbReference>
<accession>A0A2T7G827</accession>
<dbReference type="PROSITE" id="PS51891">
    <property type="entry name" value="CENP_V_GFA"/>
    <property type="match status" value="1"/>
</dbReference>
<evidence type="ECO:0000256" key="2">
    <source>
        <dbReference type="ARBA" id="ARBA00022723"/>
    </source>
</evidence>
<dbReference type="Proteomes" id="UP000244446">
    <property type="component" value="Unassembled WGS sequence"/>
</dbReference>
<evidence type="ECO:0000313" key="8">
    <source>
        <dbReference type="Proteomes" id="UP000244446"/>
    </source>
</evidence>
<dbReference type="InterPro" id="IPR006913">
    <property type="entry name" value="CENP-V/GFA"/>
</dbReference>
<dbReference type="Gene3D" id="3.90.1590.10">
    <property type="entry name" value="glutathione-dependent formaldehyde- activating enzyme (gfa)"/>
    <property type="match status" value="1"/>
</dbReference>
<feature type="domain" description="CENP-V/GFA" evidence="6">
    <location>
        <begin position="7"/>
        <end position="113"/>
    </location>
</feature>
<dbReference type="OrthoDB" id="9807246at2"/>
<keyword evidence="4" id="KW-0456">Lyase</keyword>
<evidence type="ECO:0000256" key="1">
    <source>
        <dbReference type="ARBA" id="ARBA00005495"/>
    </source>
</evidence>
<comment type="similarity">
    <text evidence="1">Belongs to the Gfa family.</text>
</comment>